<reference evidence="1" key="1">
    <citation type="submission" date="2022-08" db="EMBL/GenBank/DDBJ databases">
        <authorList>
            <person name="Kallberg Y."/>
            <person name="Tangrot J."/>
            <person name="Rosling A."/>
        </authorList>
    </citation>
    <scope>NUCLEOTIDE SEQUENCE</scope>
    <source>
        <strain evidence="1">Wild A</strain>
    </source>
</reference>
<dbReference type="PANTHER" id="PTHR46954:SF1">
    <property type="entry name" value="C2H2-TYPE DOMAIN-CONTAINING PROTEIN"/>
    <property type="match status" value="1"/>
</dbReference>
<feature type="non-terminal residue" evidence="1">
    <location>
        <position position="1"/>
    </location>
</feature>
<dbReference type="PANTHER" id="PTHR46954">
    <property type="entry name" value="C2H2-TYPE DOMAIN-CONTAINING PROTEIN"/>
    <property type="match status" value="1"/>
</dbReference>
<keyword evidence="2" id="KW-1185">Reference proteome</keyword>
<feature type="non-terminal residue" evidence="1">
    <location>
        <position position="126"/>
    </location>
</feature>
<comment type="caution">
    <text evidence="1">The sequence shown here is derived from an EMBL/GenBank/DDBJ whole genome shotgun (WGS) entry which is preliminary data.</text>
</comment>
<dbReference type="EMBL" id="CAMKVN010008944">
    <property type="protein sequence ID" value="CAI2193009.1"/>
    <property type="molecule type" value="Genomic_DNA"/>
</dbReference>
<evidence type="ECO:0000313" key="2">
    <source>
        <dbReference type="Proteomes" id="UP001153678"/>
    </source>
</evidence>
<proteinExistence type="predicted"/>
<dbReference type="OrthoDB" id="7788869at2759"/>
<accession>A0A9W4X7X9</accession>
<evidence type="ECO:0000313" key="1">
    <source>
        <dbReference type="EMBL" id="CAI2193009.1"/>
    </source>
</evidence>
<dbReference type="AlphaFoldDB" id="A0A9W4X7X9"/>
<protein>
    <submittedName>
        <fullName evidence="1">10194_t:CDS:1</fullName>
    </submittedName>
</protein>
<sequence length="126" mass="14668">DTSSTTHISDLNSLTQDSHFDEILKINDQVKFIWILLIDEDSNENSCHMKNILQYYKIFYTFNLDYFSVQTHVSSQLAYNPIECSIITLSQKLDGIILPINKYSSHLNSQDQVVDLKLAMKNFHYT</sequence>
<gene>
    <name evidence="1" type="ORF">FWILDA_LOCUS15862</name>
</gene>
<dbReference type="Proteomes" id="UP001153678">
    <property type="component" value="Unassembled WGS sequence"/>
</dbReference>
<name>A0A9W4X7X9_9GLOM</name>
<organism evidence="1 2">
    <name type="scientific">Funneliformis geosporum</name>
    <dbReference type="NCBI Taxonomy" id="1117311"/>
    <lineage>
        <taxon>Eukaryota</taxon>
        <taxon>Fungi</taxon>
        <taxon>Fungi incertae sedis</taxon>
        <taxon>Mucoromycota</taxon>
        <taxon>Glomeromycotina</taxon>
        <taxon>Glomeromycetes</taxon>
        <taxon>Glomerales</taxon>
        <taxon>Glomeraceae</taxon>
        <taxon>Funneliformis</taxon>
    </lineage>
</organism>